<gene>
    <name evidence="2" type="ORF">SPLIT_LOCUS2486</name>
</gene>
<sequence>MIGRRLSQQVSVRSTARCEPVPGASSTSRAPAAAASKHSPAAGSHDTRATLSPSSSTRTQRPELVSHTATLTHYRPCTMSTTALSQLQHAHAAPRAGLPHCHTHTLQTLYYVYYCSLPAPARARSAPSWSPTLPHSHTTDPVLCLLLLSPSSSTRTQRPELVSHTATLTHYRPCTMSTTALSQLQHAHAAPRAGLPHCHTHTLQTLYYVYYCSLPAPARARSAPSWSPTLPHSHTTDPVLCLLLLSPSSSTRTQRPELVSHTATLTHYRPCTMSTTALSQLQHAHAAPRAGLPHCHTHTLQTLYYVYYCSLPAPARARSAPSWSPTLPHSHTTDPVLCLLLLSPSSSTRTQRPELVSHTATLIHYRPCTMSTTALPAPARARSAPSWSPTLPHSHTTDPVLCLLLLSPSSSTRTQRPELVSHTATLTHYRPCTMSTTALSQLQHAHAAPRAGLPHCHTHTLQTLYYVYYCSLPAPARARSAPSWSPTLPHSHTTDPVLCLLLLSPAPARARSAPSWSPTLPHSHTTDPVLCLLLLSPSSSTRTQRPELVSHTATLTHYRPCTMSTTALSQLQHAHAAPRAGLPHCHTHTLQTLYYVYYCSLPAPARARSAPSWSPTLPHSHTTDPVLCLLLLSPSSSTRTQRPELVSHTATLTHYRPCTMSTTALSQLQHAHAAPRAGLPHCHTHTLQTLYYVYYCSLPAPARARSAPSWSPTLPHSHTTDPVLCLLLLSPSSSTRTQRPELVSHTATLTHYRPCTMSTTALSQLQHAHAAPRAGLPHCHTHTLQTLYYVYYCSLPAPARARSAPSWSPTLPHSHTTDPVLCLLLLSPSSSTRTQRPELVSHTATLTHYRPCTMSTTALSQLQHAHAAPRAGLPHCHTHTLQTLYYVLLLLLSPSSSTRTQRPELVSHTATLTHYRPCTMSTTALSQLQHAHAAPRAGLPHCHTHTLQTLYYVYYCSSQLQHAHAAPRAGLPHCHTHTLQTLYYVYYCSLPAPARARSAPSWSPTLPHSHTTDPVLCLLLLSPSSSTRTQRPELVSHTATLTHYRPCTMSTTALSQLQHAHAAPELVSHTATLTHYRPCTMSTTALSQLQHAHAAPRAGLPHCHTHTLQTLYYVYYCSLPAPARARSAPSWSPTLPHSHTTDPVLCLLLLSPSSSTRTQRPELVSHTATLTHYRPCTMSTTALSQLQHAHAAPRAGLPHCHTHTLQTLYYVYYCSLPAPARARSAPSWSPTLPHSHTTDPVLCLLLLSPSSSTRTQRPELVSHTATLTHYRPCTMSTTALSQLQHAHAAPELVSHTATLTHYRPCTMSTTALSQLQHAHAAPRAGLPHCHTHTLQTLYYVYYCSLPAPARARSAPSWSPTLPHSHTTDPVLCLLLTAHGAVVPGRGDVLSAGVEVQAAHEAGVAAHALRLERGEGLQLARRRQRRHQRLGPDGQLQHDVTQCPPGPRQARHTAHYVPAS</sequence>
<protein>
    <submittedName>
        <fullName evidence="2">Uncharacterized protein</fullName>
    </submittedName>
</protein>
<feature type="compositionally biased region" description="Polar residues" evidence="1">
    <location>
        <begin position="1"/>
        <end position="14"/>
    </location>
</feature>
<feature type="compositionally biased region" description="Polar residues" evidence="1">
    <location>
        <begin position="49"/>
        <end position="59"/>
    </location>
</feature>
<proteinExistence type="predicted"/>
<feature type="region of interest" description="Disordered" evidence="1">
    <location>
        <begin position="1423"/>
        <end position="1459"/>
    </location>
</feature>
<reference evidence="2" key="1">
    <citation type="submission" date="2022-02" db="EMBL/GenBank/DDBJ databases">
        <authorList>
            <person name="King R."/>
        </authorList>
    </citation>
    <scope>NUCLEOTIDE SEQUENCE</scope>
</reference>
<evidence type="ECO:0000313" key="2">
    <source>
        <dbReference type="EMBL" id="CAH1637125.1"/>
    </source>
</evidence>
<feature type="compositionally biased region" description="Low complexity" evidence="1">
    <location>
        <begin position="24"/>
        <end position="44"/>
    </location>
</feature>
<dbReference type="Proteomes" id="UP001153321">
    <property type="component" value="Chromosome 14"/>
</dbReference>
<organism evidence="2 3">
    <name type="scientific">Spodoptera littoralis</name>
    <name type="common">Egyptian cotton leafworm</name>
    <dbReference type="NCBI Taxonomy" id="7109"/>
    <lineage>
        <taxon>Eukaryota</taxon>
        <taxon>Metazoa</taxon>
        <taxon>Ecdysozoa</taxon>
        <taxon>Arthropoda</taxon>
        <taxon>Hexapoda</taxon>
        <taxon>Insecta</taxon>
        <taxon>Pterygota</taxon>
        <taxon>Neoptera</taxon>
        <taxon>Endopterygota</taxon>
        <taxon>Lepidoptera</taxon>
        <taxon>Glossata</taxon>
        <taxon>Ditrysia</taxon>
        <taxon>Noctuoidea</taxon>
        <taxon>Noctuidae</taxon>
        <taxon>Amphipyrinae</taxon>
        <taxon>Spodoptera</taxon>
    </lineage>
</organism>
<accession>A0A9P0MZM9</accession>
<evidence type="ECO:0000256" key="1">
    <source>
        <dbReference type="SAM" id="MobiDB-lite"/>
    </source>
</evidence>
<evidence type="ECO:0000313" key="3">
    <source>
        <dbReference type="Proteomes" id="UP001153321"/>
    </source>
</evidence>
<feature type="region of interest" description="Disordered" evidence="1">
    <location>
        <begin position="1"/>
        <end position="69"/>
    </location>
</feature>
<name>A0A9P0MZM9_SPOLI</name>
<dbReference type="EMBL" id="LR824545">
    <property type="protein sequence ID" value="CAH1637125.1"/>
    <property type="molecule type" value="Genomic_DNA"/>
</dbReference>
<keyword evidence="3" id="KW-1185">Reference proteome</keyword>